<proteinExistence type="predicted"/>
<keyword evidence="1" id="KW-1133">Transmembrane helix</keyword>
<protein>
    <submittedName>
        <fullName evidence="3">YcxB family protein</fullName>
    </submittedName>
</protein>
<dbReference type="Pfam" id="PF14317">
    <property type="entry name" value="YcxB"/>
    <property type="match status" value="1"/>
</dbReference>
<keyword evidence="1" id="KW-0812">Transmembrane</keyword>
<reference evidence="4" key="1">
    <citation type="journal article" date="2019" name="Int. J. Syst. Evol. Microbiol.">
        <title>The Global Catalogue of Microorganisms (GCM) 10K type strain sequencing project: providing services to taxonomists for standard genome sequencing and annotation.</title>
        <authorList>
            <consortium name="The Broad Institute Genomics Platform"/>
            <consortium name="The Broad Institute Genome Sequencing Center for Infectious Disease"/>
            <person name="Wu L."/>
            <person name="Ma J."/>
        </authorList>
    </citation>
    <scope>NUCLEOTIDE SEQUENCE [LARGE SCALE GENOMIC DNA]</scope>
    <source>
        <strain evidence="4">CECT 8289</strain>
    </source>
</reference>
<evidence type="ECO:0000313" key="3">
    <source>
        <dbReference type="EMBL" id="MFC4261532.1"/>
    </source>
</evidence>
<sequence>MAFYTYTFWDAPGRKKKRIKNVLRQATYLLIFAAILIFGGTVSLFSMYVYILLGVMLFFTLLPLFSGKNDLETQATNIANDPENAIVFLPTTVTATPQSIQLQNELNTSIYNWAAFVKKAENTGYYFLFVNALQAIIIPKNAFQNKIDLQTFDTLLSKHLSFDVALKEAIDAGK</sequence>
<dbReference type="InterPro" id="IPR025588">
    <property type="entry name" value="YcxB-like_C"/>
</dbReference>
<dbReference type="Proteomes" id="UP001595907">
    <property type="component" value="Unassembled WGS sequence"/>
</dbReference>
<keyword evidence="1" id="KW-0472">Membrane</keyword>
<evidence type="ECO:0000259" key="2">
    <source>
        <dbReference type="Pfam" id="PF14317"/>
    </source>
</evidence>
<keyword evidence="4" id="KW-1185">Reference proteome</keyword>
<dbReference type="RefSeq" id="WP_379706050.1">
    <property type="nucleotide sequence ID" value="NZ_JBHSCZ010000001.1"/>
</dbReference>
<dbReference type="EMBL" id="JBHSCZ010000001">
    <property type="protein sequence ID" value="MFC4261532.1"/>
    <property type="molecule type" value="Genomic_DNA"/>
</dbReference>
<name>A0ABV8QP62_9BACT</name>
<feature type="transmembrane region" description="Helical" evidence="1">
    <location>
        <begin position="22"/>
        <end position="41"/>
    </location>
</feature>
<accession>A0ABV8QP62</accession>
<comment type="caution">
    <text evidence="3">The sequence shown here is derived from an EMBL/GenBank/DDBJ whole genome shotgun (WGS) entry which is preliminary data.</text>
</comment>
<gene>
    <name evidence="3" type="ORF">ACFOWM_01460</name>
</gene>
<feature type="transmembrane region" description="Helical" evidence="1">
    <location>
        <begin position="47"/>
        <end position="65"/>
    </location>
</feature>
<feature type="domain" description="YcxB-like C-terminal" evidence="2">
    <location>
        <begin position="97"/>
        <end position="156"/>
    </location>
</feature>
<organism evidence="3 4">
    <name type="scientific">Ferruginibacter yonginensis</name>
    <dbReference type="NCBI Taxonomy" id="1310416"/>
    <lineage>
        <taxon>Bacteria</taxon>
        <taxon>Pseudomonadati</taxon>
        <taxon>Bacteroidota</taxon>
        <taxon>Chitinophagia</taxon>
        <taxon>Chitinophagales</taxon>
        <taxon>Chitinophagaceae</taxon>
        <taxon>Ferruginibacter</taxon>
    </lineage>
</organism>
<evidence type="ECO:0000256" key="1">
    <source>
        <dbReference type="SAM" id="Phobius"/>
    </source>
</evidence>
<evidence type="ECO:0000313" key="4">
    <source>
        <dbReference type="Proteomes" id="UP001595907"/>
    </source>
</evidence>